<feature type="region of interest" description="Disordered" evidence="1">
    <location>
        <begin position="61"/>
        <end position="93"/>
    </location>
</feature>
<reference evidence="2" key="1">
    <citation type="submission" date="2023-10" db="EMBL/GenBank/DDBJ databases">
        <authorList>
            <person name="Chen Y."/>
            <person name="Shah S."/>
            <person name="Dougan E. K."/>
            <person name="Thang M."/>
            <person name="Chan C."/>
        </authorList>
    </citation>
    <scope>NUCLEOTIDE SEQUENCE [LARGE SCALE GENOMIC DNA]</scope>
</reference>
<evidence type="ECO:0000313" key="2">
    <source>
        <dbReference type="EMBL" id="CAK0837867.1"/>
    </source>
</evidence>
<proteinExistence type="predicted"/>
<dbReference type="Proteomes" id="UP001189429">
    <property type="component" value="Unassembled WGS sequence"/>
</dbReference>
<keyword evidence="3" id="KW-1185">Reference proteome</keyword>
<organism evidence="2 3">
    <name type="scientific">Prorocentrum cordatum</name>
    <dbReference type="NCBI Taxonomy" id="2364126"/>
    <lineage>
        <taxon>Eukaryota</taxon>
        <taxon>Sar</taxon>
        <taxon>Alveolata</taxon>
        <taxon>Dinophyceae</taxon>
        <taxon>Prorocentrales</taxon>
        <taxon>Prorocentraceae</taxon>
        <taxon>Prorocentrum</taxon>
    </lineage>
</organism>
<dbReference type="EMBL" id="CAUYUJ010014181">
    <property type="protein sequence ID" value="CAK0837867.1"/>
    <property type="molecule type" value="Genomic_DNA"/>
</dbReference>
<feature type="compositionally biased region" description="Basic and acidic residues" evidence="1">
    <location>
        <begin position="76"/>
        <end position="90"/>
    </location>
</feature>
<evidence type="ECO:0000313" key="3">
    <source>
        <dbReference type="Proteomes" id="UP001189429"/>
    </source>
</evidence>
<gene>
    <name evidence="2" type="ORF">PCOR1329_LOCUS33950</name>
</gene>
<accession>A0ABN9SZ15</accession>
<evidence type="ECO:0000256" key="1">
    <source>
        <dbReference type="SAM" id="MobiDB-lite"/>
    </source>
</evidence>
<name>A0ABN9SZ15_9DINO</name>
<comment type="caution">
    <text evidence="2">The sequence shown here is derived from an EMBL/GenBank/DDBJ whole genome shotgun (WGS) entry which is preliminary data.</text>
</comment>
<protein>
    <submittedName>
        <fullName evidence="2">Uncharacterized protein</fullName>
    </submittedName>
</protein>
<sequence>MMMKGILTGFRGTTATFCSRLQGSKRSFFSARILSFSSYYSSSLLASSSSSLVGPVSAFLPPNPTNGMKAEEDGEEERHGATRAPSKESETCFGNRAGLEPRALAGACRGHDGSKLAAC</sequence>